<accession>A0A2Z4AHD7</accession>
<keyword evidence="1" id="KW-0812">Transmembrane</keyword>
<gene>
    <name evidence="2" type="ORF">DF168_01813</name>
</gene>
<sequence>MSLIRINRNPSRKDLILFGFLWIIFFGAFGTLFFYKWHSIYLGLTLWFLAIITPITGLLLPSFMRLVYIGMAYATSPIGFILSYVILALVYYLVVTPIGLAMRIARYDPMKKRFASEAESYWIKREPRTSIKRYFRQF</sequence>
<feature type="transmembrane region" description="Helical" evidence="1">
    <location>
        <begin position="15"/>
        <end position="34"/>
    </location>
</feature>
<keyword evidence="1" id="KW-0472">Membrane</keyword>
<dbReference type="EMBL" id="CP029803">
    <property type="protein sequence ID" value="AWT60598.1"/>
    <property type="molecule type" value="Genomic_DNA"/>
</dbReference>
<keyword evidence="1" id="KW-1133">Transmembrane helix</keyword>
<dbReference type="Pfam" id="PF19588">
    <property type="entry name" value="SxtJ"/>
    <property type="match status" value="1"/>
</dbReference>
<dbReference type="AlphaFoldDB" id="A0A2Z4AHD7"/>
<dbReference type="KEGG" id="mtar:DF168_01813"/>
<dbReference type="InterPro" id="IPR045781">
    <property type="entry name" value="SxtJ"/>
</dbReference>
<reference evidence="2 3" key="1">
    <citation type="submission" date="2018-06" db="EMBL/GenBank/DDBJ databases">
        <title>Draft Genome Sequence of a Novel Marine Bacterium Related to the Verrucomicrobia.</title>
        <authorList>
            <person name="Vosseberg J."/>
            <person name="Martijn J."/>
            <person name="Ettema T.J.G."/>
        </authorList>
    </citation>
    <scope>NUCLEOTIDE SEQUENCE [LARGE SCALE GENOMIC DNA]</scope>
    <source>
        <strain evidence="2">TARA_B100001123</strain>
    </source>
</reference>
<feature type="transmembrane region" description="Helical" evidence="1">
    <location>
        <begin position="40"/>
        <end position="60"/>
    </location>
</feature>
<dbReference type="Proteomes" id="UP000247465">
    <property type="component" value="Chromosome"/>
</dbReference>
<protein>
    <recommendedName>
        <fullName evidence="4">SxtJ</fullName>
    </recommendedName>
</protein>
<evidence type="ECO:0000256" key="1">
    <source>
        <dbReference type="SAM" id="Phobius"/>
    </source>
</evidence>
<proteinExistence type="predicted"/>
<organism evidence="2 3">
    <name type="scientific">Candidatus Moanibacter tarae</name>
    <dbReference type="NCBI Taxonomy" id="2200854"/>
    <lineage>
        <taxon>Bacteria</taxon>
        <taxon>Pseudomonadati</taxon>
        <taxon>Verrucomicrobiota</taxon>
        <taxon>Opitutia</taxon>
        <taxon>Puniceicoccales</taxon>
        <taxon>Puniceicoccales incertae sedis</taxon>
        <taxon>Candidatus Moanibacter</taxon>
    </lineage>
</organism>
<feature type="transmembrane region" description="Helical" evidence="1">
    <location>
        <begin position="72"/>
        <end position="94"/>
    </location>
</feature>
<evidence type="ECO:0000313" key="3">
    <source>
        <dbReference type="Proteomes" id="UP000247465"/>
    </source>
</evidence>
<name>A0A2Z4AHD7_9BACT</name>
<evidence type="ECO:0008006" key="4">
    <source>
        <dbReference type="Google" id="ProtNLM"/>
    </source>
</evidence>
<evidence type="ECO:0000313" key="2">
    <source>
        <dbReference type="EMBL" id="AWT60598.1"/>
    </source>
</evidence>